<evidence type="ECO:0000256" key="10">
    <source>
        <dbReference type="ARBA" id="ARBA00023054"/>
    </source>
</evidence>
<dbReference type="InterPro" id="IPR041228">
    <property type="entry name" value="Dynein_C"/>
</dbReference>
<dbReference type="Pfam" id="PF18198">
    <property type="entry name" value="AAA_lid_11"/>
    <property type="match status" value="1"/>
</dbReference>
<sequence>MKRTGNPRVNPGTFSDLFESTAKASLRRGQMARSPRRLPPLEPEPSNSSTSTANLPQEPEQSVDQQNAEIPIPEETNFPNISTYENARAGFALQSDEPPPAEPLPPGPYGTSPQSILPKVQIPFITPPDVTPRSIEVERLKRLYQSMDIAQLLSDRGINYAQEIMFVPNESTFKPIFQLWSFDDDSFDCRTVENYLEIGKDENGKQAGIPCHVFTSNGLKWADAIAWEYNYDKHLWRVTFPNHEQDEEWVPRLRLLFYAEDPRVFADRIANAVNERRRAESWIRFRFYVENMSNKAMPDIPEDAVKAITKMIPSPRIKIELPIEKFMEEAQINYKYAFNVHSFMSQMKNDPLYARTLGLFDLSKEEEPKPKQYQTTSEFQKHREQFAFHSLYTKDCIFTALMKTRASCLDVANTELLVLRSNKSFHLEEFQQTQAQIISKTKRFLTEDWVPQLGRELRAALSNVSKGWFNLEETDREVYNMSKFSNFMVLVSCMMIDAARTCVLNNFQRFDDFIQDLSPNNVDVKTPTEVIGNYNKESTGAMIMPLFEIDMTIENNNEICYGIDPNLFRTACVQIFSSIVDSVRSIPIIEPRVLPDMFRNVNLTLSTINDDEKELVEHRERVVKRINEAIDYLQKYLDTYKQYIEFIQLDTNKYSEQLTNDQPTLDDCRNIIKEQQKAIDEIYVNVPKREIVGIFAVNVTTVRAYLIQKHHKLIKIILDYVSKTAKGLFKKFREEYRVIDSKITSPPTKIEELDAQRHYIETVPGLTEKLHARVMDAMRYYDFIDEYYHPISQDDFELKWECFGHSRHCAFLIEKSKAILEGFFIKFEQDLESAQEKFEGDLDKLSREVSEVSKYTDVNNSEQYATEIRRIAKAIEAAEANVKTFNSRQTIFGKEQTDYTRVSDLRRTFDPFSVLWLAVDQWIKLRNSIKEKPIIQLNAEQITKDLQTIYQSLHKSTKNFRNGPTSVLQIATELKQECNEMKDHIPLLTALLNPGMKQRHWQKLSEEIGFEFALDDEITLNDALELKLEDKIDVVSEVVGVASKEYSIETALQKMYSEWEEVVLDISPYKDTGTYVLKGSDDIIQKLDDDMVMTNTMEFSPYKKPFEERLNRWEATLKLITYVIEEWLECQRSWLALEPIFSSPDIRKQLPTESERFSTVDKTWRKILDNAYRTPQALKFCPSDKLLEDFKHNNKLLGHVQRGLNDYLESKRVAFPRFYFLSNDELLSILSQTKDPTAVQRHLRRCFENIGSLTFEKDLKMTEMNSCENEKVPFVRGIYPEGNVENWLLEVEADMRETLRDIMKKAVEQYPKVPRTEWVLNWPSQVVLAGAMIYWTKHVEEAIKRHAVKELLDALNVQMIELTKLVRVTTDFLNLRTLSCLIVLDVHAHDVVEKLVEVGVDSIDAFEWMSQLRYYWENDTVLIRMMTYEVEYGYEYLGNTSRLVITPLTDRCYLTLTSALQMNMGGAPQGPAGTGKTETTKDLAKAVAFQCVVYNCSETVDYLQMGVFLTGLASCGAWACFDEFNRIYVEVLSVIAQQITTIQNAIQANLKVFRFENRDVKLSPRCAVFITMNPGYAGRTELPDNLKALFRPVAMMVPDYRMIAEIKLYSFGFTEARPLSEKIVATFRLSSEQLSAQRHYDFGMRAVNTVIQTAGNLRRLQPDMPEALIVLRAIKDVNVPKFLVNDLVLFNDIISDLFPGVKERTLDYTALIDAIKTCAKKMKLQVNDLFITKIRQLHETFAVRWGVMLVGPTGAGKTQVFKTLAAACTLLNQTNQTFKKTHYHILNPKSITMGQLFGEFDMTTHEWTNGVLSEIIKQCSEDETPDNQWIVLDGPVDALWIENMNTVLDDNKKLCLSSSAVINFTDRMMMLFEVEDLAVASPATVSRCGMVFMQPNPDMKYLLESWVENQHPGLQKALMEILSPLYDKYLVPALKFVRERLKEPIKTTNSNLIQSLLRLFHALIQPFYSPDPVDPIKDDAMANITKWAPHFFWFAMIWSLGCTTDTDGRIMFDGFVRQQLRTTYIQFPSEGLVYDYKFNTANDTWENWMAGQPAYHISPGTSFNEIVVPTIDNVRHTFLIQTLLTAGYNFFCTGPTGTAKSVTINRYMMSSLSPETFMPIFISFSAQTNANQTQDIIDAKFERRLKGVYGPLDRKRAIIFFDDVNMPAKEVYGAQPPIELLRQWLDHGGWYDRKALEFHKLVDSQMICACGHPGGGRQHLTARFTRQFNLFNFPEMQDESLQMIFKTMLDSYLTIFDRSIQAVAISIADATISIYNTVRRTMLPIPSKSHYTFNLRDVSKVIQGVMSLHKAHIDTDRDIIAVWAHECTRVFADRLVDKLDLDAFSELLNKELQGRFKVSMDDLKKTKNLLYCDFFEETNEQKPYVQVTDEKKLETILNNAMADYDEIATKKLGLVLFPDAIEHVIRISRIIRQPSGHALLLGVGGSGRQSLTRLACHLSEYTIIQPEITKTYGTNEWLADIRTVMKSAGYEEKPTVFLVSDAQIVKESFLEDLNNLLNSGDVPNIFPPEDIEEIIEKIRPIAQQKDIQLSKPSIYNLFIQRVKSALHIVIALSPIGEAFRRRLRMFPSLVTCTSIDWFSDWSKDALFSVAQEFFADTFPNEKLQEVCSNFCVTAHTSVVEMSKELFQHEKRHNYVTPTSFLDFVQLVNRIQTEKMKEISKIKQSMETGLSALQVANSSVKDLQEKIIALQPTLDQLIKDADASKVEIAAEEEKTNEVRAKVEAETKVAEAKKAETQELKDAAEKDLAEIMPVLEKAQEGVKGLSSKAISTVRSYTNPPPAVRDVMKGVCILLRQHVITEPGKLPGEVVENWWGTSQKVLADPRFRNRLEKFTEEEKDNIPDSVIQKLLPLYKSENWSPEKAGACGEATLSLFNWVVAMGQYHDARKAVLPKEEALKQAQSQLDVAQKALDESLAKLKAAEDKIAKLRDDFQQVVSKKDDLLQQQEECKSKLSRAETLINNLSGEKGRWEATLNSVIEQEKNLTGDVLVAAAGVAYSGPFPSEYRARLLRTWIDFLSKNNITTSPGSSIIQTLQDPVEVLKWNLSGLPRDNMSLENTIIMSKSRRYSLCIDPQGQANRFIRNLNKDNQMEIVKLTDDNLVRSIENSIRFGRPLLIENVPEELDPILDPVLQNQVYKQSGADVIKIGDTVIPYNRGFRLYITTQLPNPHFSPELSAKVCLLDFTCTPSGLEEQLLALVVAKERPELEEMKNNLVIQNSKNQKKLLEIRAKMLDCLEKTEPSKLLDDIEIITTLTESNTMSQTIQQQVKEAEETERTIDTSRQTYRQVAFRGSLLFFCISTLFYVDPMYQYSLAWYISFFSLCIDQTPASDVLETRLSLLIDTSTKNFYNNICRSLFERHKRMFAFLLCYRIMQGANEIDSRELRFLIAGPIRQIEEGENPAPKWLTSKSWYEVKSLDTLPNFKGFRESFVQDIDIWKSIFDSPDASRCKFPGEWEVKLTLFQRLLVLRVLRPDSMGNAIQDLIQKRLGDAFLESPQFDISSSFDDSTVTAPLIFVLSVGADPASDLVKFAEKKNFSKKLSSMSLGQGQGEYAEQRLTEAMDRGHWLLLQNCHLAVSWLPRLEILIEKIKPEEVNRDFRLWLTSMPSADFPVSILQRGIKMTNEPPKGIKQNLLRSMMQYDDKTLNDCAKPFEYHKLIYSLCFFHALTLERRKYGPLGFNQIYDWTTGDLEISQKQLKMFLDLYDQVPYKVLTYLTGEINYGGRVTDDWDRRTLLSILDDFYNPDVISDTYKFTENPRYTSLPEQSHKMYIASIREYPINDSPDIFGLHANAEVSYQQSETFTMFNNLLLLQARTGGGGSGQTREEVINGLATDLLREVPDVFDMPAIQQKYPIKYEDSMNTVLVQQCEMYNKLITICKTSLRDIINALKGIVVMSGELEAMGDSMFDNHVPTMWSDQGYPSTKPLSGWMQDLKKRVKFLQDWVERGPPTVFWISGFFMQQAFLTGIKQNCARKNQIGVDTISFGFEVMDTENPPPRKDEGVYITGLFIEGASWDPVKKVLADPRPKELFQAMPPIVLKPIGNRKKPTTGIYECPVYKVGTRKGTLSTTGHSTNYVLTIELPSDKPQSFWIKRGVAMICSLSY</sequence>
<evidence type="ECO:0000256" key="17">
    <source>
        <dbReference type="ARBA" id="ARBA00077719"/>
    </source>
</evidence>
<evidence type="ECO:0000256" key="5">
    <source>
        <dbReference type="ARBA" id="ARBA00022737"/>
    </source>
</evidence>
<dbReference type="Pfam" id="PF12780">
    <property type="entry name" value="AAA_8"/>
    <property type="match status" value="1"/>
</dbReference>
<evidence type="ECO:0000256" key="9">
    <source>
        <dbReference type="ARBA" id="ARBA00023017"/>
    </source>
</evidence>
<dbReference type="InterPro" id="IPR035699">
    <property type="entry name" value="AAA_6"/>
</dbReference>
<gene>
    <name evidence="30" type="ORF">TVAG_432890</name>
</gene>
<dbReference type="InterPro" id="IPR042222">
    <property type="entry name" value="Dynein_2_N"/>
</dbReference>
<evidence type="ECO:0000259" key="23">
    <source>
        <dbReference type="Pfam" id="PF12777"/>
    </source>
</evidence>
<dbReference type="FunFam" id="3.20.180.20:FF:000003">
    <property type="entry name" value="Dynein heavy chain 12, axonemal"/>
    <property type="match status" value="1"/>
</dbReference>
<evidence type="ECO:0000259" key="22">
    <source>
        <dbReference type="Pfam" id="PF12774"/>
    </source>
</evidence>
<dbReference type="FunFam" id="3.40.50.300:FF:001145">
    <property type="entry name" value="Putative dynein heavy chain"/>
    <property type="match status" value="1"/>
</dbReference>
<dbReference type="GO" id="GO:0051959">
    <property type="term" value="F:dynein light intermediate chain binding"/>
    <property type="evidence" value="ECO:0000318"/>
    <property type="project" value="GO_Central"/>
</dbReference>
<keyword evidence="11" id="KW-0969">Cilium</keyword>
<evidence type="ECO:0000256" key="14">
    <source>
        <dbReference type="ARBA" id="ARBA00023273"/>
    </source>
</evidence>
<evidence type="ECO:0000259" key="29">
    <source>
        <dbReference type="Pfam" id="PF22597"/>
    </source>
</evidence>
<evidence type="ECO:0000256" key="7">
    <source>
        <dbReference type="ARBA" id="ARBA00022840"/>
    </source>
</evidence>
<dbReference type="Gene3D" id="3.40.50.300">
    <property type="entry name" value="P-loop containing nucleotide triphosphate hydrolases"/>
    <property type="match status" value="5"/>
</dbReference>
<accession>A2DIT0</accession>
<dbReference type="Gene3D" id="1.10.287.2620">
    <property type="match status" value="1"/>
</dbReference>
<dbReference type="InterPro" id="IPR024743">
    <property type="entry name" value="Dynein_HC_stalk"/>
</dbReference>
<evidence type="ECO:0000256" key="2">
    <source>
        <dbReference type="ARBA" id="ARBA00004430"/>
    </source>
</evidence>
<dbReference type="FunFam" id="1.10.8.720:FF:000059">
    <property type="entry name" value="Dynein heavy chain family protein"/>
    <property type="match status" value="1"/>
</dbReference>
<keyword evidence="6" id="KW-0547">Nucleotide-binding</keyword>
<dbReference type="OrthoDB" id="447173at2759"/>
<evidence type="ECO:0000259" key="25">
    <source>
        <dbReference type="Pfam" id="PF12781"/>
    </source>
</evidence>
<dbReference type="SUPFAM" id="SSF52540">
    <property type="entry name" value="P-loop containing nucleoside triphosphate hydrolases"/>
    <property type="match status" value="4"/>
</dbReference>
<dbReference type="GO" id="GO:0045505">
    <property type="term" value="F:dynein intermediate chain binding"/>
    <property type="evidence" value="ECO:0000318"/>
    <property type="project" value="GO_Central"/>
</dbReference>
<organism evidence="30 31">
    <name type="scientific">Trichomonas vaginalis (strain ATCC PRA-98 / G3)</name>
    <dbReference type="NCBI Taxonomy" id="412133"/>
    <lineage>
        <taxon>Eukaryota</taxon>
        <taxon>Metamonada</taxon>
        <taxon>Parabasalia</taxon>
        <taxon>Trichomonadida</taxon>
        <taxon>Trichomonadidae</taxon>
        <taxon>Trichomonas</taxon>
    </lineage>
</organism>
<dbReference type="FunFam" id="1.20.920.30:FF:000005">
    <property type="entry name" value="Dynein, axonemal, heavy chain 2"/>
    <property type="match status" value="1"/>
</dbReference>
<dbReference type="FunFam" id="1.20.58.1120:FF:000001">
    <property type="entry name" value="dynein heavy chain 2, axonemal"/>
    <property type="match status" value="1"/>
</dbReference>
<dbReference type="Gene3D" id="1.20.58.1120">
    <property type="match status" value="1"/>
</dbReference>
<keyword evidence="12" id="KW-0505">Motor protein</keyword>
<dbReference type="Gene3D" id="6.10.140.1060">
    <property type="match status" value="1"/>
</dbReference>
<dbReference type="VEuPathDB" id="TrichDB:TVAGG3_0562290"/>
<dbReference type="InterPro" id="IPR027417">
    <property type="entry name" value="P-loop_NTPase"/>
</dbReference>
<evidence type="ECO:0000259" key="26">
    <source>
        <dbReference type="Pfam" id="PF17852"/>
    </source>
</evidence>
<evidence type="ECO:0000259" key="27">
    <source>
        <dbReference type="Pfam" id="PF18198"/>
    </source>
</evidence>
<protein>
    <recommendedName>
        <fullName evidence="17">Dynein-1, subspecies f</fullName>
    </recommendedName>
</protein>
<keyword evidence="13" id="KW-0206">Cytoskeleton</keyword>
<keyword evidence="3" id="KW-0963">Cytoplasm</keyword>
<dbReference type="InterPro" id="IPR043160">
    <property type="entry name" value="Dynein_C_barrel"/>
</dbReference>
<feature type="domain" description="Dynein 2 heavy chain 1 cytoplasmic ATPase lid" evidence="29">
    <location>
        <begin position="2259"/>
        <end position="2338"/>
    </location>
</feature>
<dbReference type="VEuPathDB" id="TrichDB:TVAG_432890"/>
<dbReference type="Pfam" id="PF03028">
    <property type="entry name" value="Dynein_heavy"/>
    <property type="match status" value="1"/>
</dbReference>
<keyword evidence="9" id="KW-0243">Dynein</keyword>
<dbReference type="FunFam" id="1.10.8.1220:FF:000001">
    <property type="entry name" value="Dynein axonemal heavy chain 5"/>
    <property type="match status" value="1"/>
</dbReference>
<feature type="domain" description="Dynein heavy chain C-terminal" evidence="28">
    <location>
        <begin position="3816"/>
        <end position="4116"/>
    </location>
</feature>
<dbReference type="Gene3D" id="1.10.472.130">
    <property type="match status" value="1"/>
</dbReference>
<evidence type="ECO:0000313" key="31">
    <source>
        <dbReference type="Proteomes" id="UP000001542"/>
    </source>
</evidence>
<reference evidence="30" key="1">
    <citation type="submission" date="2006-10" db="EMBL/GenBank/DDBJ databases">
        <authorList>
            <person name="Amadeo P."/>
            <person name="Zhao Q."/>
            <person name="Wortman J."/>
            <person name="Fraser-Liggett C."/>
            <person name="Carlton J."/>
        </authorList>
    </citation>
    <scope>NUCLEOTIDE SEQUENCE</scope>
    <source>
        <strain evidence="30">G3</strain>
    </source>
</reference>
<dbReference type="InterPro" id="IPR004273">
    <property type="entry name" value="Dynein_heavy_D6_P-loop"/>
</dbReference>
<comment type="subunit">
    <text evidence="16">The I1 inner arm complex (also known as the f dynein complex) is a two-headed isoform composed of two heavy chains (1-alpha and 1-beta), three intermediate chains and three light chains. I1 occupies a specific position proximal to the first radial spoke and repeats every 96 nm along the length of the axoneme.</text>
</comment>
<dbReference type="SMR" id="A2DIT0"/>
<dbReference type="InterPro" id="IPR043157">
    <property type="entry name" value="Dynein_AAA1S"/>
</dbReference>
<dbReference type="Pfam" id="PF17852">
    <property type="entry name" value="Dynein_AAA_lid"/>
    <property type="match status" value="1"/>
</dbReference>
<dbReference type="FunFam" id="3.40.50.300:FF:002141">
    <property type="entry name" value="Dynein heavy chain"/>
    <property type="match status" value="1"/>
</dbReference>
<dbReference type="PANTHER" id="PTHR22878:SF73">
    <property type="entry name" value="DYNEIN AXONEMAL HEAVY CHAIN 1"/>
    <property type="match status" value="1"/>
</dbReference>
<dbReference type="FunFam" id="1.20.1270.280:FF:000001">
    <property type="entry name" value="dynein heavy chain 7, axonemal"/>
    <property type="match status" value="1"/>
</dbReference>
<dbReference type="GO" id="GO:0005874">
    <property type="term" value="C:microtubule"/>
    <property type="evidence" value="ECO:0007669"/>
    <property type="project" value="UniProtKB-KW"/>
</dbReference>
<dbReference type="Gene3D" id="1.20.920.30">
    <property type="match status" value="1"/>
</dbReference>
<comment type="subcellular location">
    <subcellularLocation>
        <location evidence="1">Cell projection</location>
        <location evidence="1">Cilium</location>
        <location evidence="1">Flagellum</location>
    </subcellularLocation>
    <subcellularLocation>
        <location evidence="2">Cytoplasm</location>
        <location evidence="2">Cytoskeleton</location>
        <location evidence="2">Cilium axoneme</location>
    </subcellularLocation>
</comment>
<feature type="region of interest" description="Disordered" evidence="19">
    <location>
        <begin position="1"/>
        <end position="79"/>
    </location>
</feature>
<dbReference type="FunFam" id="1.20.920.20:FF:000001">
    <property type="entry name" value="dynein heavy chain 2, axonemal"/>
    <property type="match status" value="1"/>
</dbReference>
<dbReference type="FunFam" id="1.20.140.100:FF:000004">
    <property type="entry name" value="Dynein axonemal heavy chain 6"/>
    <property type="match status" value="1"/>
</dbReference>
<dbReference type="Gene3D" id="3.10.490.20">
    <property type="match status" value="1"/>
</dbReference>
<evidence type="ECO:0000256" key="4">
    <source>
        <dbReference type="ARBA" id="ARBA00022701"/>
    </source>
</evidence>
<feature type="coiled-coil region" evidence="18">
    <location>
        <begin position="2915"/>
        <end position="2977"/>
    </location>
</feature>
<dbReference type="FunFam" id="3.40.50.300:FF:000044">
    <property type="entry name" value="Dynein heavy chain 5, axonemal"/>
    <property type="match status" value="1"/>
</dbReference>
<dbReference type="GO" id="GO:0036156">
    <property type="term" value="C:inner dynein arm"/>
    <property type="evidence" value="ECO:0000318"/>
    <property type="project" value="GO_Central"/>
</dbReference>
<dbReference type="GO" id="GO:0008569">
    <property type="term" value="F:minus-end-directed microtubule motor activity"/>
    <property type="evidence" value="ECO:0000318"/>
    <property type="project" value="GO_Central"/>
</dbReference>
<dbReference type="Gene3D" id="1.20.140.100">
    <property type="entry name" value="Dynein heavy chain, N-terminal domain 2"/>
    <property type="match status" value="1"/>
</dbReference>
<dbReference type="Pfam" id="PF08393">
    <property type="entry name" value="DHC_N2"/>
    <property type="match status" value="1"/>
</dbReference>
<dbReference type="GO" id="GO:0005524">
    <property type="term" value="F:ATP binding"/>
    <property type="evidence" value="ECO:0007669"/>
    <property type="project" value="UniProtKB-KW"/>
</dbReference>
<reference evidence="30" key="2">
    <citation type="journal article" date="2007" name="Science">
        <title>Draft genome sequence of the sexually transmitted pathogen Trichomonas vaginalis.</title>
        <authorList>
            <person name="Carlton J.M."/>
            <person name="Hirt R.P."/>
            <person name="Silva J.C."/>
            <person name="Delcher A.L."/>
            <person name="Schatz M."/>
            <person name="Zhao Q."/>
            <person name="Wortman J.R."/>
            <person name="Bidwell S.L."/>
            <person name="Alsmark U.C.M."/>
            <person name="Besteiro S."/>
            <person name="Sicheritz-Ponten T."/>
            <person name="Noel C.J."/>
            <person name="Dacks J.B."/>
            <person name="Foster P.G."/>
            <person name="Simillion C."/>
            <person name="Van de Peer Y."/>
            <person name="Miranda-Saavedra D."/>
            <person name="Barton G.J."/>
            <person name="Westrop G.D."/>
            <person name="Mueller S."/>
            <person name="Dessi D."/>
            <person name="Fiori P.L."/>
            <person name="Ren Q."/>
            <person name="Paulsen I."/>
            <person name="Zhang H."/>
            <person name="Bastida-Corcuera F.D."/>
            <person name="Simoes-Barbosa A."/>
            <person name="Brown M.T."/>
            <person name="Hayes R.D."/>
            <person name="Mukherjee M."/>
            <person name="Okumura C.Y."/>
            <person name="Schneider R."/>
            <person name="Smith A.J."/>
            <person name="Vanacova S."/>
            <person name="Villalvazo M."/>
            <person name="Haas B.J."/>
            <person name="Pertea M."/>
            <person name="Feldblyum T.V."/>
            <person name="Utterback T.R."/>
            <person name="Shu C.L."/>
            <person name="Osoegawa K."/>
            <person name="de Jong P.J."/>
            <person name="Hrdy I."/>
            <person name="Horvathova L."/>
            <person name="Zubacova Z."/>
            <person name="Dolezal P."/>
            <person name="Malik S.B."/>
            <person name="Logsdon J.M. Jr."/>
            <person name="Henze K."/>
            <person name="Gupta A."/>
            <person name="Wang C.C."/>
            <person name="Dunne R.L."/>
            <person name="Upcroft J.A."/>
            <person name="Upcroft P."/>
            <person name="White O."/>
            <person name="Salzberg S.L."/>
            <person name="Tang P."/>
            <person name="Chiu C.-H."/>
            <person name="Lee Y.-S."/>
            <person name="Embley T.M."/>
            <person name="Coombs G.H."/>
            <person name="Mottram J.C."/>
            <person name="Tachezy J."/>
            <person name="Fraser-Liggett C.M."/>
            <person name="Johnson P.J."/>
        </authorList>
    </citation>
    <scope>NUCLEOTIDE SEQUENCE [LARGE SCALE GENOMIC DNA]</scope>
    <source>
        <strain evidence="30">G3</strain>
    </source>
</reference>
<dbReference type="FunFam" id="3.10.490.20:FF:000001">
    <property type="entry name" value="dynein heavy chain 7, axonemal"/>
    <property type="match status" value="1"/>
</dbReference>
<dbReference type="FunFam" id="1.10.287.2620:FF:000002">
    <property type="entry name" value="Dynein heavy chain 2, axonemal"/>
    <property type="match status" value="1"/>
</dbReference>
<dbReference type="Gene3D" id="1.10.8.1220">
    <property type="match status" value="1"/>
</dbReference>
<evidence type="ECO:0000256" key="15">
    <source>
        <dbReference type="ARBA" id="ARBA00054075"/>
    </source>
</evidence>
<evidence type="ECO:0000259" key="28">
    <source>
        <dbReference type="Pfam" id="PF18199"/>
    </source>
</evidence>
<dbReference type="InterPro" id="IPR024317">
    <property type="entry name" value="Dynein_heavy_chain_D4_dom"/>
</dbReference>
<dbReference type="Pfam" id="PF12781">
    <property type="entry name" value="AAA_9"/>
    <property type="match status" value="1"/>
</dbReference>
<evidence type="ECO:0000256" key="3">
    <source>
        <dbReference type="ARBA" id="ARBA00022490"/>
    </source>
</evidence>
<feature type="coiled-coil region" evidence="18">
    <location>
        <begin position="2713"/>
        <end position="2765"/>
    </location>
</feature>
<evidence type="ECO:0000256" key="19">
    <source>
        <dbReference type="SAM" id="MobiDB-lite"/>
    </source>
</evidence>
<dbReference type="GO" id="GO:0070286">
    <property type="term" value="P:axonemal dynein complex assembly"/>
    <property type="evidence" value="ECO:0007669"/>
    <property type="project" value="UniProtKB-ARBA"/>
</dbReference>
<dbReference type="Pfam" id="PF12775">
    <property type="entry name" value="AAA_7"/>
    <property type="match status" value="1"/>
</dbReference>
<evidence type="ECO:0000259" key="21">
    <source>
        <dbReference type="Pfam" id="PF08393"/>
    </source>
</evidence>
<dbReference type="InterPro" id="IPR035706">
    <property type="entry name" value="AAA_9"/>
</dbReference>
<name>A2DIT0_TRIV3</name>
<dbReference type="STRING" id="5722.A2DIT0"/>
<feature type="compositionally biased region" description="Low complexity" evidence="19">
    <location>
        <begin position="44"/>
        <end position="54"/>
    </location>
</feature>
<dbReference type="eggNOG" id="KOG3595">
    <property type="taxonomic scope" value="Eukaryota"/>
</dbReference>
<evidence type="ECO:0000256" key="13">
    <source>
        <dbReference type="ARBA" id="ARBA00023212"/>
    </source>
</evidence>
<dbReference type="InParanoid" id="A2DIT0"/>
<dbReference type="GO" id="GO:0097729">
    <property type="term" value="C:9+2 motile cilium"/>
    <property type="evidence" value="ECO:0000318"/>
    <property type="project" value="GO_Central"/>
</dbReference>
<dbReference type="Pfam" id="PF22597">
    <property type="entry name" value="DYN_lid"/>
    <property type="match status" value="1"/>
</dbReference>
<keyword evidence="31" id="KW-1185">Reference proteome</keyword>
<dbReference type="Gene3D" id="3.20.180.20">
    <property type="entry name" value="Dynein heavy chain, N-terminal domain 2"/>
    <property type="match status" value="1"/>
</dbReference>
<dbReference type="InterPro" id="IPR042228">
    <property type="entry name" value="Dynein_linker_3"/>
</dbReference>
<dbReference type="InterPro" id="IPR013602">
    <property type="entry name" value="Dynein_heavy_linker"/>
</dbReference>
<dbReference type="InterPro" id="IPR042219">
    <property type="entry name" value="AAA_lid_11_sf"/>
</dbReference>
<keyword evidence="8" id="KW-0282">Flagellum</keyword>
<evidence type="ECO:0000256" key="6">
    <source>
        <dbReference type="ARBA" id="ARBA00022741"/>
    </source>
</evidence>
<dbReference type="OMA" id="KIWRRIM"/>
<feature type="domain" description="Dynein heavy chain ATP-binding dynein motor region" evidence="25">
    <location>
        <begin position="3060"/>
        <end position="3281"/>
    </location>
</feature>
<dbReference type="Gene3D" id="1.10.8.710">
    <property type="match status" value="1"/>
</dbReference>
<feature type="domain" description="Dynein heavy chain AAA module D4" evidence="24">
    <location>
        <begin position="2413"/>
        <end position="2668"/>
    </location>
</feature>
<dbReference type="InterPro" id="IPR026983">
    <property type="entry name" value="DHC"/>
</dbReference>
<feature type="coiled-coil region" evidence="18">
    <location>
        <begin position="828"/>
        <end position="888"/>
    </location>
</feature>
<evidence type="ECO:0000256" key="18">
    <source>
        <dbReference type="SAM" id="Coils"/>
    </source>
</evidence>
<dbReference type="InterPro" id="IPR041658">
    <property type="entry name" value="AAA_lid_11"/>
</dbReference>
<evidence type="ECO:0000256" key="8">
    <source>
        <dbReference type="ARBA" id="ARBA00022846"/>
    </source>
</evidence>
<feature type="domain" description="Dynein heavy chain region D6 P-loop" evidence="20">
    <location>
        <begin position="3527"/>
        <end position="3639"/>
    </location>
</feature>
<dbReference type="FunFam" id="3.40.50.300:FF:000153">
    <property type="entry name" value="Dynein axonemal heavy chain 1"/>
    <property type="match status" value="1"/>
</dbReference>
<feature type="domain" description="Dynein heavy chain AAA 5 extension" evidence="26">
    <location>
        <begin position="1922"/>
        <end position="2049"/>
    </location>
</feature>
<feature type="domain" description="Dynein heavy chain hydrolytic ATP-binding dynein motor region" evidence="22">
    <location>
        <begin position="1432"/>
        <end position="1758"/>
    </location>
</feature>
<proteinExistence type="predicted"/>
<dbReference type="RefSeq" id="XP_001580679.1">
    <property type="nucleotide sequence ID" value="XM_001580629.1"/>
</dbReference>
<evidence type="ECO:0000256" key="1">
    <source>
        <dbReference type="ARBA" id="ARBA00004230"/>
    </source>
</evidence>
<dbReference type="PANTHER" id="PTHR22878">
    <property type="entry name" value="DYNEIN HEAVY CHAIN 6, AXONEMAL-LIKE-RELATED"/>
    <property type="match status" value="1"/>
</dbReference>
<evidence type="ECO:0000256" key="16">
    <source>
        <dbReference type="ARBA" id="ARBA00063032"/>
    </source>
</evidence>
<dbReference type="Gene3D" id="1.20.920.20">
    <property type="match status" value="1"/>
</dbReference>
<dbReference type="KEGG" id="tva:5465222"/>
<keyword evidence="10 18" id="KW-0175">Coiled coil</keyword>
<feature type="domain" description="Dynein heavy chain linker" evidence="21">
    <location>
        <begin position="903"/>
        <end position="1306"/>
    </location>
</feature>
<dbReference type="Gene3D" id="1.20.1270.280">
    <property type="match status" value="1"/>
</dbReference>
<evidence type="ECO:0000259" key="24">
    <source>
        <dbReference type="Pfam" id="PF12780"/>
    </source>
</evidence>
<dbReference type="Pfam" id="PF12777">
    <property type="entry name" value="MT"/>
    <property type="match status" value="1"/>
</dbReference>
<dbReference type="FunFam" id="1.10.8.710:FF:000004">
    <property type="entry name" value="Dynein axonemal heavy chain 6"/>
    <property type="match status" value="1"/>
</dbReference>
<evidence type="ECO:0000256" key="11">
    <source>
        <dbReference type="ARBA" id="ARBA00023069"/>
    </source>
</evidence>
<dbReference type="Gene3D" id="1.10.8.720">
    <property type="entry name" value="Region D6 of dynein motor"/>
    <property type="match status" value="1"/>
</dbReference>
<dbReference type="Pfam" id="PF12774">
    <property type="entry name" value="AAA_6"/>
    <property type="match status" value="1"/>
</dbReference>
<evidence type="ECO:0000259" key="20">
    <source>
        <dbReference type="Pfam" id="PF03028"/>
    </source>
</evidence>
<keyword evidence="5" id="KW-0677">Repeat</keyword>
<dbReference type="InterPro" id="IPR041466">
    <property type="entry name" value="Dynein_AAA5_ext"/>
</dbReference>
<comment type="function">
    <text evidence="15">Force generating protein of eukaryotic cilia and flagella. Produces force towards the minus ends of microtubules. Dynein has ATPase activity; the force-producing power stroke is thought to occur on release of ADP. Required for assembly of the I1 inner arm complex and its targeting to the appropriate axoneme location. Also required for phototaxis.</text>
</comment>
<feature type="compositionally biased region" description="Polar residues" evidence="19">
    <location>
        <begin position="59"/>
        <end position="68"/>
    </location>
</feature>
<dbReference type="Pfam" id="PF18199">
    <property type="entry name" value="Dynein_C"/>
    <property type="match status" value="1"/>
</dbReference>
<keyword evidence="4" id="KW-0493">Microtubule</keyword>
<dbReference type="EMBL" id="DS113205">
    <property type="protein sequence ID" value="EAY19693.1"/>
    <property type="molecule type" value="Genomic_DNA"/>
</dbReference>
<keyword evidence="7" id="KW-0067">ATP-binding</keyword>
<evidence type="ECO:0000256" key="12">
    <source>
        <dbReference type="ARBA" id="ARBA00023175"/>
    </source>
</evidence>
<feature type="domain" description="Dynein heavy chain coiled coil stalk" evidence="23">
    <location>
        <begin position="2685"/>
        <end position="3034"/>
    </location>
</feature>
<keyword evidence="14" id="KW-0966">Cell projection</keyword>
<evidence type="ECO:0000313" key="30">
    <source>
        <dbReference type="EMBL" id="EAY19693.1"/>
    </source>
</evidence>
<feature type="domain" description="Dynein heavy chain AAA lid" evidence="27">
    <location>
        <begin position="3672"/>
        <end position="3809"/>
    </location>
</feature>
<dbReference type="GO" id="GO:0060294">
    <property type="term" value="P:cilium movement involved in cell motility"/>
    <property type="evidence" value="ECO:0000318"/>
    <property type="project" value="GO_Central"/>
</dbReference>
<dbReference type="InterPro" id="IPR054354">
    <property type="entry name" value="DYNC2H1-like_lid"/>
</dbReference>
<dbReference type="Proteomes" id="UP000001542">
    <property type="component" value="Unassembled WGS sequence"/>
</dbReference>